<organism evidence="4 5">
    <name type="scientific">Meripilus lineatus</name>
    <dbReference type="NCBI Taxonomy" id="2056292"/>
    <lineage>
        <taxon>Eukaryota</taxon>
        <taxon>Fungi</taxon>
        <taxon>Dikarya</taxon>
        <taxon>Basidiomycota</taxon>
        <taxon>Agaricomycotina</taxon>
        <taxon>Agaricomycetes</taxon>
        <taxon>Polyporales</taxon>
        <taxon>Meripilaceae</taxon>
        <taxon>Meripilus</taxon>
    </lineage>
</organism>
<dbReference type="GO" id="GO:0034088">
    <property type="term" value="P:maintenance of mitotic sister chromatid cohesion"/>
    <property type="evidence" value="ECO:0007669"/>
    <property type="project" value="TreeGrafter"/>
</dbReference>
<accession>A0AAD5VAH6</accession>
<evidence type="ECO:0008006" key="6">
    <source>
        <dbReference type="Google" id="ProtNLM"/>
    </source>
</evidence>
<dbReference type="GO" id="GO:0031390">
    <property type="term" value="C:Ctf18 RFC-like complex"/>
    <property type="evidence" value="ECO:0007669"/>
    <property type="project" value="InterPro"/>
</dbReference>
<dbReference type="InterPro" id="IPR019128">
    <property type="entry name" value="Dcc1"/>
</dbReference>
<feature type="compositionally biased region" description="Acidic residues" evidence="3">
    <location>
        <begin position="96"/>
        <end position="110"/>
    </location>
</feature>
<dbReference type="AlphaFoldDB" id="A0AAD5VAH6"/>
<protein>
    <recommendedName>
        <fullName evidence="6">Sister chromatid cohesion protein DCC1</fullName>
    </recommendedName>
</protein>
<feature type="region of interest" description="Disordered" evidence="3">
    <location>
        <begin position="90"/>
        <end position="124"/>
    </location>
</feature>
<dbReference type="EMBL" id="JANAWD010000029">
    <property type="protein sequence ID" value="KAJ3490391.1"/>
    <property type="molecule type" value="Genomic_DNA"/>
</dbReference>
<keyword evidence="5" id="KW-1185">Reference proteome</keyword>
<dbReference type="PANTHER" id="PTHR13395:SF6">
    <property type="entry name" value="SISTER CHROMATID COHESION PROTEIN DCC1"/>
    <property type="match status" value="1"/>
</dbReference>
<dbReference type="PANTHER" id="PTHR13395">
    <property type="entry name" value="SISTER CHROMATID COHESION PROTEIN DCC1-RELATED"/>
    <property type="match status" value="1"/>
</dbReference>
<dbReference type="Proteomes" id="UP001212997">
    <property type="component" value="Unassembled WGS sequence"/>
</dbReference>
<sequence>MTFISLPTISWVIKGESNDDAVLCTQDKTYTIRSVVLSNSVLVVTPPSYAKSGQSSSGNSSDIVIRDEIHEVLELVPCVPRLQKLSSLLEGREYDEGHDEDEDEDQDMDGGNESPDMERPAKRRRFTYEDARMTLQASDLELAKGLRDRRILILEGKPFIQSFNPTLQYVHPFHLGDLRPIAHSHLTTILELLLNYLVSLSLSHQAAPVKELASSLEDEHDIKRKVSTQVMSWFGDIDEGMWKMDVNATVKEVGVGILRTFKDDPISEEEFMAKWKTTVGDTFESVPSLELLAGNYLSNPSPNRYPPIPLLTYFPCSALPTEPALRFDRLFLTRSRWRAEDISPFLSDIVVDNKERDKLLLKFARAVTDPTGVWYTARTKARG</sequence>
<evidence type="ECO:0000256" key="3">
    <source>
        <dbReference type="SAM" id="MobiDB-lite"/>
    </source>
</evidence>
<keyword evidence="2" id="KW-0235">DNA replication</keyword>
<comment type="caution">
    <text evidence="4">The sequence shown here is derived from an EMBL/GenBank/DDBJ whole genome shotgun (WGS) entry which is preliminary data.</text>
</comment>
<dbReference type="GO" id="GO:0000785">
    <property type="term" value="C:chromatin"/>
    <property type="evidence" value="ECO:0007669"/>
    <property type="project" value="TreeGrafter"/>
</dbReference>
<reference evidence="4" key="1">
    <citation type="submission" date="2022-07" db="EMBL/GenBank/DDBJ databases">
        <title>Genome Sequence of Physisporinus lineatus.</title>
        <authorList>
            <person name="Buettner E."/>
        </authorList>
    </citation>
    <scope>NUCLEOTIDE SEQUENCE</scope>
    <source>
        <strain evidence="4">VT162</strain>
    </source>
</reference>
<evidence type="ECO:0000256" key="1">
    <source>
        <dbReference type="ARBA" id="ARBA00007017"/>
    </source>
</evidence>
<evidence type="ECO:0000256" key="2">
    <source>
        <dbReference type="ARBA" id="ARBA00022705"/>
    </source>
</evidence>
<evidence type="ECO:0000313" key="5">
    <source>
        <dbReference type="Proteomes" id="UP001212997"/>
    </source>
</evidence>
<comment type="similarity">
    <text evidence="1">Belongs to the DCC1 family.</text>
</comment>
<name>A0AAD5VAH6_9APHY</name>
<dbReference type="GO" id="GO:0006260">
    <property type="term" value="P:DNA replication"/>
    <property type="evidence" value="ECO:0007669"/>
    <property type="project" value="UniProtKB-KW"/>
</dbReference>
<dbReference type="GO" id="GO:0000775">
    <property type="term" value="C:chromosome, centromeric region"/>
    <property type="evidence" value="ECO:0007669"/>
    <property type="project" value="TreeGrafter"/>
</dbReference>
<dbReference type="Pfam" id="PF09724">
    <property type="entry name" value="Dcc1"/>
    <property type="match status" value="1"/>
</dbReference>
<proteinExistence type="inferred from homology"/>
<evidence type="ECO:0000313" key="4">
    <source>
        <dbReference type="EMBL" id="KAJ3490391.1"/>
    </source>
</evidence>
<gene>
    <name evidence="4" type="ORF">NLI96_g1503</name>
</gene>